<dbReference type="RefSeq" id="WP_240504910.1">
    <property type="nucleotide sequence ID" value="NZ_CP018082.1"/>
</dbReference>
<gene>
    <name evidence="2" type="ORF">BOX37_17175</name>
</gene>
<feature type="transmembrane region" description="Helical" evidence="1">
    <location>
        <begin position="29"/>
        <end position="53"/>
    </location>
</feature>
<keyword evidence="3" id="KW-1185">Reference proteome</keyword>
<name>A0A1J0VTP7_9NOCA</name>
<keyword evidence="1" id="KW-0812">Transmembrane</keyword>
<protein>
    <submittedName>
        <fullName evidence="2">Uncharacterized protein</fullName>
    </submittedName>
</protein>
<dbReference type="AlphaFoldDB" id="A0A1J0VTP7"/>
<evidence type="ECO:0000313" key="2">
    <source>
        <dbReference type="EMBL" id="APE35393.1"/>
    </source>
</evidence>
<sequence length="116" mass="12262">MLLLVSAFSPAGDRKTAAAATAELLDQTVLVYSANTSAFTGLILAAVTAWGYLHYWWVGLRFVLTLGQLYLGIFVLSAAMRETVVAAEQGSDGPASPVRSAAFCAPFSARPIVVPR</sequence>
<dbReference type="EMBL" id="CP018082">
    <property type="protein sequence ID" value="APE35393.1"/>
    <property type="molecule type" value="Genomic_DNA"/>
</dbReference>
<keyword evidence="1" id="KW-0472">Membrane</keyword>
<feature type="transmembrane region" description="Helical" evidence="1">
    <location>
        <begin position="60"/>
        <end position="80"/>
    </location>
</feature>
<evidence type="ECO:0000313" key="3">
    <source>
        <dbReference type="Proteomes" id="UP000183810"/>
    </source>
</evidence>
<proteinExistence type="predicted"/>
<organism evidence="2 3">
    <name type="scientific">Nocardia mangyaensis</name>
    <dbReference type="NCBI Taxonomy" id="2213200"/>
    <lineage>
        <taxon>Bacteria</taxon>
        <taxon>Bacillati</taxon>
        <taxon>Actinomycetota</taxon>
        <taxon>Actinomycetes</taxon>
        <taxon>Mycobacteriales</taxon>
        <taxon>Nocardiaceae</taxon>
        <taxon>Nocardia</taxon>
    </lineage>
</organism>
<evidence type="ECO:0000256" key="1">
    <source>
        <dbReference type="SAM" id="Phobius"/>
    </source>
</evidence>
<keyword evidence="1" id="KW-1133">Transmembrane helix</keyword>
<dbReference type="KEGG" id="nsl:BOX37_17175"/>
<reference evidence="2" key="1">
    <citation type="submission" date="2016-11" db="EMBL/GenBank/DDBJ databases">
        <authorList>
            <person name="Jaros S."/>
            <person name="Januszkiewicz K."/>
            <person name="Wedrychowicz H."/>
        </authorList>
    </citation>
    <scope>NUCLEOTIDE SEQUENCE [LARGE SCALE GENOMIC DNA]</scope>
    <source>
        <strain evidence="2">Y48</strain>
    </source>
</reference>
<accession>A0A1J0VTP7</accession>
<dbReference type="Proteomes" id="UP000183810">
    <property type="component" value="Chromosome"/>
</dbReference>